<evidence type="ECO:0000313" key="7">
    <source>
        <dbReference type="EMBL" id="KAK9907476.1"/>
    </source>
</evidence>
<dbReference type="Pfam" id="PF18018">
    <property type="entry name" value="DNA_pol_D_N"/>
    <property type="match status" value="1"/>
</dbReference>
<feature type="domain" description="DNA polymerase delta subunit OB-fold" evidence="6">
    <location>
        <begin position="54"/>
        <end position="179"/>
    </location>
</feature>
<dbReference type="InterPro" id="IPR007185">
    <property type="entry name" value="DNA_pol_a/d/e_bsu"/>
</dbReference>
<proteinExistence type="inferred from homology"/>
<comment type="similarity">
    <text evidence="2">Belongs to the DNA polymerase delta/II small subunit family.</text>
</comment>
<dbReference type="Proteomes" id="UP001491310">
    <property type="component" value="Unassembled WGS sequence"/>
</dbReference>
<dbReference type="InterPro" id="IPR024826">
    <property type="entry name" value="DNA_pol_delta/II_ssu"/>
</dbReference>
<evidence type="ECO:0008006" key="9">
    <source>
        <dbReference type="Google" id="ProtNLM"/>
    </source>
</evidence>
<feature type="domain" description="DNA polymerase alpha/delta/epsilon subunit B" evidence="5">
    <location>
        <begin position="200"/>
        <end position="412"/>
    </location>
</feature>
<dbReference type="InterPro" id="IPR041863">
    <property type="entry name" value="PolD2_C"/>
</dbReference>
<evidence type="ECO:0000256" key="2">
    <source>
        <dbReference type="ARBA" id="ARBA00006035"/>
    </source>
</evidence>
<evidence type="ECO:0000259" key="6">
    <source>
        <dbReference type="Pfam" id="PF18018"/>
    </source>
</evidence>
<evidence type="ECO:0000313" key="8">
    <source>
        <dbReference type="Proteomes" id="UP001491310"/>
    </source>
</evidence>
<evidence type="ECO:0000256" key="1">
    <source>
        <dbReference type="ARBA" id="ARBA00004123"/>
    </source>
</evidence>
<dbReference type="PANTHER" id="PTHR10416">
    <property type="entry name" value="DNA POLYMERASE DELTA SUBUNIT 2"/>
    <property type="match status" value="1"/>
</dbReference>
<reference evidence="7 8" key="1">
    <citation type="journal article" date="2024" name="Nat. Commun.">
        <title>Phylogenomics reveals the evolutionary origins of lichenization in chlorophyte algae.</title>
        <authorList>
            <person name="Puginier C."/>
            <person name="Libourel C."/>
            <person name="Otte J."/>
            <person name="Skaloud P."/>
            <person name="Haon M."/>
            <person name="Grisel S."/>
            <person name="Petersen M."/>
            <person name="Berrin J.G."/>
            <person name="Delaux P.M."/>
            <person name="Dal Grande F."/>
            <person name="Keller J."/>
        </authorList>
    </citation>
    <scope>NUCLEOTIDE SEQUENCE [LARGE SCALE GENOMIC DNA]</scope>
    <source>
        <strain evidence="7 8">SAG 216-7</strain>
    </source>
</reference>
<dbReference type="Gene3D" id="3.60.21.50">
    <property type="match status" value="1"/>
</dbReference>
<dbReference type="PANTHER" id="PTHR10416:SF0">
    <property type="entry name" value="DNA POLYMERASE DELTA SUBUNIT 2"/>
    <property type="match status" value="1"/>
</dbReference>
<name>A0ABR2YKT2_9CHLO</name>
<protein>
    <recommendedName>
        <fullName evidence="9">DNA polymerase delta small subunit</fullName>
    </recommendedName>
</protein>
<sequence length="458" mass="49958">MDVDLEGPTGQPAALDDMMLGTSDDDAFRLQRATATYINKDERFRIEKRTYDNQYAQLYYCRLLKMAPRLKQRIEKQWPGVAVTKILDLPENQEVAVVGTLYKEMKLKPSILNEYNKERGIETLTGHTGFVSDDDSLVLEDESARMALRGIDAGQLVTGVVAAVRGVSVANGEFHVKDILFTGPQLQQPLLEATDGDKYVALVSGLSVGDEAGEPARVALLVDYLAGLLGSLPEQEQVAKVVRTVIAGGLLHSMEPLVQAAPQAKQRQQAAALVPIKDMDVCLTQLVGAMDVDVMAGATDPANHALPQQALHPCLLPGAVTFPTLHRVTNPHEFEVDGVTFLGTSGQNLEDIDRYSTETERLPMLERLLQWGHLVPTAPDTLTAYSFPDHDPFVIDAAPHVLFAGNQPAFATSLVEGPEGQKTRVVCIPKFSSSGTLVLVNLRTLKVQPITFDARMDI</sequence>
<dbReference type="Pfam" id="PF04042">
    <property type="entry name" value="DNA_pol_E_B"/>
    <property type="match status" value="1"/>
</dbReference>
<dbReference type="EMBL" id="JALJOT010000009">
    <property type="protein sequence ID" value="KAK9907476.1"/>
    <property type="molecule type" value="Genomic_DNA"/>
</dbReference>
<evidence type="ECO:0000256" key="3">
    <source>
        <dbReference type="ARBA" id="ARBA00022705"/>
    </source>
</evidence>
<gene>
    <name evidence="7" type="ORF">WJX75_004398</name>
</gene>
<evidence type="ECO:0000256" key="4">
    <source>
        <dbReference type="ARBA" id="ARBA00023242"/>
    </source>
</evidence>
<evidence type="ECO:0000259" key="5">
    <source>
        <dbReference type="Pfam" id="PF04042"/>
    </source>
</evidence>
<accession>A0ABR2YKT2</accession>
<dbReference type="CDD" id="cd07387">
    <property type="entry name" value="MPP_PolD2_C"/>
    <property type="match status" value="1"/>
</dbReference>
<comment type="subcellular location">
    <subcellularLocation>
        <location evidence="1">Nucleus</location>
    </subcellularLocation>
</comment>
<keyword evidence="8" id="KW-1185">Reference proteome</keyword>
<comment type="caution">
    <text evidence="7">The sequence shown here is derived from an EMBL/GenBank/DDBJ whole genome shotgun (WGS) entry which is preliminary data.</text>
</comment>
<keyword evidence="3" id="KW-0235">DNA replication</keyword>
<dbReference type="Gene3D" id="2.40.50.430">
    <property type="match status" value="1"/>
</dbReference>
<keyword evidence="4" id="KW-0539">Nucleus</keyword>
<dbReference type="InterPro" id="IPR040663">
    <property type="entry name" value="DNA_pol_D_N"/>
</dbReference>
<organism evidence="7 8">
    <name type="scientific">Coccomyxa subellipsoidea</name>
    <dbReference type="NCBI Taxonomy" id="248742"/>
    <lineage>
        <taxon>Eukaryota</taxon>
        <taxon>Viridiplantae</taxon>
        <taxon>Chlorophyta</taxon>
        <taxon>core chlorophytes</taxon>
        <taxon>Trebouxiophyceae</taxon>
        <taxon>Trebouxiophyceae incertae sedis</taxon>
        <taxon>Coccomyxaceae</taxon>
        <taxon>Coccomyxa</taxon>
    </lineage>
</organism>